<accession>A0A3D9ZX59</accession>
<dbReference type="OrthoDB" id="9797931at2"/>
<protein>
    <submittedName>
        <fullName evidence="3">Threonine dehydrogenase-like Zn-dependent dehydrogenase</fullName>
    </submittedName>
</protein>
<sequence>MKAVTLTGGRLDLADLPTPRPGPGQLLLKVVRCGICGSDLHARHHADELADVLELCGYPRYLRSHESVVLGHELYGEVVDRGPATAGRIKPGTPVVAIPLVRRDRQVDGIGLSADAPGGYAEYVVVQEALALPVPTGLGPDLAALTEPVAVAWHAVARAEMTRKDVAIVLGCGPVGLAVIAVLKARGVATVVASDLSAGRRSLATRCGADIVVDPATESPWDACADRGFVTAMPSEYNAGIDALEGMARLPLGRWAAWRLLDRIGATRPKRPVVFECVGVTGMIDSLVAAAPLHSRIVVVGVCMGADAFRPALAVNKELDLRFVVGYSPLEFRDSLHALADGTLEVSPIVTGRVGLSAVATAFTALAKPGTHAKILIDPSIDTDQIIATARP</sequence>
<dbReference type="Gene3D" id="3.40.50.720">
    <property type="entry name" value="NAD(P)-binding Rossmann-like Domain"/>
    <property type="match status" value="1"/>
</dbReference>
<dbReference type="InterPro" id="IPR036291">
    <property type="entry name" value="NAD(P)-bd_dom_sf"/>
</dbReference>
<dbReference type="Proteomes" id="UP000256913">
    <property type="component" value="Unassembled WGS sequence"/>
</dbReference>
<evidence type="ECO:0000313" key="4">
    <source>
        <dbReference type="Proteomes" id="UP000256913"/>
    </source>
</evidence>
<dbReference type="EMBL" id="QUMQ01000001">
    <property type="protein sequence ID" value="REG01133.1"/>
    <property type="molecule type" value="Genomic_DNA"/>
</dbReference>
<dbReference type="GO" id="GO:0016491">
    <property type="term" value="F:oxidoreductase activity"/>
    <property type="evidence" value="ECO:0007669"/>
    <property type="project" value="UniProtKB-KW"/>
</dbReference>
<keyword evidence="1" id="KW-0560">Oxidoreductase</keyword>
<gene>
    <name evidence="3" type="ORF">DFJ67_7210</name>
</gene>
<name>A0A3D9ZX59_9ACTN</name>
<reference evidence="3 4" key="1">
    <citation type="submission" date="2018-08" db="EMBL/GenBank/DDBJ databases">
        <title>Sequencing the genomes of 1000 actinobacteria strains.</title>
        <authorList>
            <person name="Klenk H.-P."/>
        </authorList>
    </citation>
    <scope>NUCLEOTIDE SEQUENCE [LARGE SCALE GENOMIC DNA]</scope>
    <source>
        <strain evidence="3 4">DSM 44099</strain>
    </source>
</reference>
<evidence type="ECO:0000256" key="1">
    <source>
        <dbReference type="ARBA" id="ARBA00023002"/>
    </source>
</evidence>
<keyword evidence="4" id="KW-1185">Reference proteome</keyword>
<dbReference type="Gene3D" id="3.90.180.10">
    <property type="entry name" value="Medium-chain alcohol dehydrogenases, catalytic domain"/>
    <property type="match status" value="1"/>
</dbReference>
<evidence type="ECO:0000259" key="2">
    <source>
        <dbReference type="Pfam" id="PF08240"/>
    </source>
</evidence>
<dbReference type="PANTHER" id="PTHR43189:SF1">
    <property type="entry name" value="ZINC-TYPE ALCOHOL DEHYDROGENASE-LIKE PROTEIN C1198.01"/>
    <property type="match status" value="1"/>
</dbReference>
<dbReference type="AlphaFoldDB" id="A0A3D9ZX59"/>
<dbReference type="Pfam" id="PF08240">
    <property type="entry name" value="ADH_N"/>
    <property type="match status" value="1"/>
</dbReference>
<dbReference type="SUPFAM" id="SSF51735">
    <property type="entry name" value="NAD(P)-binding Rossmann-fold domains"/>
    <property type="match status" value="1"/>
</dbReference>
<organism evidence="3 4">
    <name type="scientific">Asanoa ferruginea</name>
    <dbReference type="NCBI Taxonomy" id="53367"/>
    <lineage>
        <taxon>Bacteria</taxon>
        <taxon>Bacillati</taxon>
        <taxon>Actinomycetota</taxon>
        <taxon>Actinomycetes</taxon>
        <taxon>Micromonosporales</taxon>
        <taxon>Micromonosporaceae</taxon>
        <taxon>Asanoa</taxon>
    </lineage>
</organism>
<dbReference type="CDD" id="cd08262">
    <property type="entry name" value="Zn_ADH8"/>
    <property type="match status" value="1"/>
</dbReference>
<dbReference type="SUPFAM" id="SSF50129">
    <property type="entry name" value="GroES-like"/>
    <property type="match status" value="1"/>
</dbReference>
<dbReference type="PANTHER" id="PTHR43189">
    <property type="entry name" value="ZINC-TYPE ALCOHOL DEHYDROGENASE-LIKE PROTEIN C1198.01-RELATED"/>
    <property type="match status" value="1"/>
</dbReference>
<proteinExistence type="predicted"/>
<feature type="domain" description="Alcohol dehydrogenase-like N-terminal" evidence="2">
    <location>
        <begin position="22"/>
        <end position="135"/>
    </location>
</feature>
<dbReference type="InterPro" id="IPR011032">
    <property type="entry name" value="GroES-like_sf"/>
</dbReference>
<comment type="caution">
    <text evidence="3">The sequence shown here is derived from an EMBL/GenBank/DDBJ whole genome shotgun (WGS) entry which is preliminary data.</text>
</comment>
<evidence type="ECO:0000313" key="3">
    <source>
        <dbReference type="EMBL" id="REG01133.1"/>
    </source>
</evidence>
<dbReference type="RefSeq" id="WP_116073174.1">
    <property type="nucleotide sequence ID" value="NZ_BONB01000008.1"/>
</dbReference>
<dbReference type="InterPro" id="IPR013154">
    <property type="entry name" value="ADH-like_N"/>
</dbReference>